<reference evidence="1" key="1">
    <citation type="submission" date="2020-07" db="EMBL/GenBank/DDBJ databases">
        <title>Comparative genomics analyses of Lactobacillus crispatus isolated from different ecological niches.</title>
        <authorList>
            <person name="Mancino W."/>
            <person name="Mancabelli L."/>
            <person name="Lugli G.A."/>
            <person name="Milani C."/>
            <person name="Viappiani A."/>
            <person name="Anzalone R."/>
            <person name="Longhi G."/>
            <person name="Ventura M."/>
            <person name="Turroni F."/>
        </authorList>
    </citation>
    <scope>NUCLEOTIDE SEQUENCE</scope>
    <source>
        <strain evidence="1">LB65</strain>
    </source>
</reference>
<dbReference type="Proteomes" id="UP001194414">
    <property type="component" value="Unassembled WGS sequence"/>
</dbReference>
<dbReference type="EMBL" id="JACCPP010000022">
    <property type="protein sequence ID" value="MBI1708236.1"/>
    <property type="molecule type" value="Genomic_DNA"/>
</dbReference>
<sequence>MAVINLGSRLNIDNKNTIILPGIKDKKFTIVFNDAFAKKVNRAMLELRKVGIEYDKKTSDEALADMSPEEADKTVNQAFDSTREATEKLADQVLGEKGIGKLMYKVYNHDTTAIAAVLGTLNDMATEAVKDTKAEKEKQKIAKKLKKYSKSFVEPAAQSMQY</sequence>
<gene>
    <name evidence="1" type="ORF">HYQ56_1220</name>
</gene>
<accession>A0AAW4DQG8</accession>
<evidence type="ECO:0000313" key="1">
    <source>
        <dbReference type="EMBL" id="MBI1708236.1"/>
    </source>
</evidence>
<proteinExistence type="predicted"/>
<organism evidence="1 2">
    <name type="scientific">Lactobacillus crispatus</name>
    <dbReference type="NCBI Taxonomy" id="47770"/>
    <lineage>
        <taxon>Bacteria</taxon>
        <taxon>Bacillati</taxon>
        <taxon>Bacillota</taxon>
        <taxon>Bacilli</taxon>
        <taxon>Lactobacillales</taxon>
        <taxon>Lactobacillaceae</taxon>
        <taxon>Lactobacillus</taxon>
    </lineage>
</organism>
<evidence type="ECO:0000313" key="2">
    <source>
        <dbReference type="Proteomes" id="UP001194414"/>
    </source>
</evidence>
<name>A0AAW4DQG8_9LACO</name>
<dbReference type="AlphaFoldDB" id="A0AAW4DQG8"/>
<dbReference type="RefSeq" id="WP_198566567.1">
    <property type="nucleotide sequence ID" value="NZ_JACCPP010000022.1"/>
</dbReference>
<comment type="caution">
    <text evidence="1">The sequence shown here is derived from an EMBL/GenBank/DDBJ whole genome shotgun (WGS) entry which is preliminary data.</text>
</comment>
<protein>
    <submittedName>
        <fullName evidence="1">Uncharacterized protein</fullName>
    </submittedName>
</protein>